<evidence type="ECO:0000313" key="5">
    <source>
        <dbReference type="EMBL" id="TJY33353.1"/>
    </source>
</evidence>
<dbReference type="Pfam" id="PF00196">
    <property type="entry name" value="GerE"/>
    <property type="match status" value="1"/>
</dbReference>
<dbReference type="SMART" id="SM00421">
    <property type="entry name" value="HTH_LUXR"/>
    <property type="match status" value="1"/>
</dbReference>
<dbReference type="InterPro" id="IPR016032">
    <property type="entry name" value="Sig_transdc_resp-reg_C-effctor"/>
</dbReference>
<protein>
    <submittedName>
        <fullName evidence="5">LuxR family transcriptional regulator</fullName>
    </submittedName>
</protein>
<comment type="caution">
    <text evidence="5">The sequence shown here is derived from an EMBL/GenBank/DDBJ whole genome shotgun (WGS) entry which is preliminary data.</text>
</comment>
<dbReference type="Gene3D" id="1.10.10.10">
    <property type="entry name" value="Winged helix-like DNA-binding domain superfamily/Winged helix DNA-binding domain"/>
    <property type="match status" value="1"/>
</dbReference>
<evidence type="ECO:0000259" key="4">
    <source>
        <dbReference type="PROSITE" id="PS50043"/>
    </source>
</evidence>
<dbReference type="OrthoDB" id="965844at2"/>
<dbReference type="PRINTS" id="PR00038">
    <property type="entry name" value="HTHLUXR"/>
</dbReference>
<dbReference type="EMBL" id="SUPL01000007">
    <property type="protein sequence ID" value="TJY33353.1"/>
    <property type="molecule type" value="Genomic_DNA"/>
</dbReference>
<feature type="domain" description="HTH luxR-type" evidence="4">
    <location>
        <begin position="188"/>
        <end position="253"/>
    </location>
</feature>
<dbReference type="GO" id="GO:0006355">
    <property type="term" value="P:regulation of DNA-templated transcription"/>
    <property type="evidence" value="ECO:0007669"/>
    <property type="project" value="InterPro"/>
</dbReference>
<keyword evidence="6" id="KW-1185">Reference proteome</keyword>
<dbReference type="Pfam" id="PF08447">
    <property type="entry name" value="PAS_3"/>
    <property type="match status" value="1"/>
</dbReference>
<proteinExistence type="predicted"/>
<reference evidence="5 6" key="1">
    <citation type="submission" date="2019-04" db="EMBL/GenBank/DDBJ databases">
        <title>Lacinutrix sp. nov., isolated from marine water.</title>
        <authorList>
            <person name="Kim W."/>
        </authorList>
    </citation>
    <scope>NUCLEOTIDE SEQUENCE [LARGE SCALE GENOMIC DNA]</scope>
    <source>
        <strain evidence="5 6">CAU 1491</strain>
    </source>
</reference>
<dbReference type="InterPro" id="IPR000792">
    <property type="entry name" value="Tscrpt_reg_LuxR_C"/>
</dbReference>
<name>A0A4U0EP07_9FLAO</name>
<dbReference type="RefSeq" id="WP_136844532.1">
    <property type="nucleotide sequence ID" value="NZ_SUPL01000007.1"/>
</dbReference>
<dbReference type="InterPro" id="IPR036388">
    <property type="entry name" value="WH-like_DNA-bd_sf"/>
</dbReference>
<dbReference type="Proteomes" id="UP000307657">
    <property type="component" value="Unassembled WGS sequence"/>
</dbReference>
<dbReference type="InterPro" id="IPR013655">
    <property type="entry name" value="PAS_fold_3"/>
</dbReference>
<evidence type="ECO:0000256" key="1">
    <source>
        <dbReference type="ARBA" id="ARBA00023015"/>
    </source>
</evidence>
<dbReference type="PANTHER" id="PTHR44688">
    <property type="entry name" value="DNA-BINDING TRANSCRIPTIONAL ACTIVATOR DEVR_DOSR"/>
    <property type="match status" value="1"/>
</dbReference>
<keyword evidence="1" id="KW-0805">Transcription regulation</keyword>
<dbReference type="AlphaFoldDB" id="A0A4U0EP07"/>
<keyword evidence="3" id="KW-0804">Transcription</keyword>
<organism evidence="5 6">
    <name type="scientific">Pontimicrobium aquaticum</name>
    <dbReference type="NCBI Taxonomy" id="2565367"/>
    <lineage>
        <taxon>Bacteria</taxon>
        <taxon>Pseudomonadati</taxon>
        <taxon>Bacteroidota</taxon>
        <taxon>Flavobacteriia</taxon>
        <taxon>Flavobacteriales</taxon>
        <taxon>Flavobacteriaceae</taxon>
        <taxon>Pontimicrobium</taxon>
    </lineage>
</organism>
<accession>A0A4U0EP07</accession>
<evidence type="ECO:0000256" key="3">
    <source>
        <dbReference type="ARBA" id="ARBA00023163"/>
    </source>
</evidence>
<dbReference type="Gene3D" id="3.30.450.20">
    <property type="entry name" value="PAS domain"/>
    <property type="match status" value="1"/>
</dbReference>
<keyword evidence="2" id="KW-0238">DNA-binding</keyword>
<gene>
    <name evidence="5" type="ORF">E5167_12685</name>
</gene>
<dbReference type="SUPFAM" id="SSF46894">
    <property type="entry name" value="C-terminal effector domain of the bipartite response regulators"/>
    <property type="match status" value="1"/>
</dbReference>
<evidence type="ECO:0000256" key="2">
    <source>
        <dbReference type="ARBA" id="ARBA00023125"/>
    </source>
</evidence>
<dbReference type="PROSITE" id="PS50043">
    <property type="entry name" value="HTH_LUXR_2"/>
    <property type="match status" value="1"/>
</dbReference>
<dbReference type="CDD" id="cd06170">
    <property type="entry name" value="LuxR_C_like"/>
    <property type="match status" value="1"/>
</dbReference>
<evidence type="ECO:0000313" key="6">
    <source>
        <dbReference type="Proteomes" id="UP000307657"/>
    </source>
</evidence>
<sequence>MLLTNFKRIYKRISDSINNPTLTIKDIDRIITTDCSITYNPTFICIINRKNLEVDFVSKNMHACLGFDNIELTSNGLKFLWKHIHEDDLSCLVNSLSDIVDFIDCDLNQKETEQYSYTWNYRIKRKDNSYVNIFQNTTPFFIDSNKKHKALTYFTVINSNKKIPIQASIQSLNSNNNLETKYSTNCSQTAFLKKISSREKDIIRLLVKKKTSKSIAKRLFISSNTVDTHRRNILRKLKLSSTGELINILKSQQNLF</sequence>
<dbReference type="GO" id="GO:0003677">
    <property type="term" value="F:DNA binding"/>
    <property type="evidence" value="ECO:0007669"/>
    <property type="project" value="UniProtKB-KW"/>
</dbReference>
<dbReference type="PANTHER" id="PTHR44688:SF16">
    <property type="entry name" value="DNA-BINDING TRANSCRIPTIONAL ACTIVATOR DEVR_DOSR"/>
    <property type="match status" value="1"/>
</dbReference>